<keyword evidence="3" id="KW-1185">Reference proteome</keyword>
<name>A0A8J5TKW5_ZIZPA</name>
<evidence type="ECO:0000313" key="3">
    <source>
        <dbReference type="Proteomes" id="UP000729402"/>
    </source>
</evidence>
<accession>A0A8J5TKW5</accession>
<gene>
    <name evidence="2" type="ORF">GUJ93_ZPchr0014g47689</name>
</gene>
<dbReference type="Proteomes" id="UP000729402">
    <property type="component" value="Unassembled WGS sequence"/>
</dbReference>
<comment type="caution">
    <text evidence="2">The sequence shown here is derived from an EMBL/GenBank/DDBJ whole genome shotgun (WGS) entry which is preliminary data.</text>
</comment>
<protein>
    <submittedName>
        <fullName evidence="2">Uncharacterized protein</fullName>
    </submittedName>
</protein>
<reference evidence="2" key="2">
    <citation type="submission" date="2021-02" db="EMBL/GenBank/DDBJ databases">
        <authorList>
            <person name="Kimball J.A."/>
            <person name="Haas M.W."/>
            <person name="Macchietto M."/>
            <person name="Kono T."/>
            <person name="Duquette J."/>
            <person name="Shao M."/>
        </authorList>
    </citation>
    <scope>NUCLEOTIDE SEQUENCE</scope>
    <source>
        <tissue evidence="2">Fresh leaf tissue</tissue>
    </source>
</reference>
<sequence length="103" mass="11234">MEPTCWLRRWRWGMVAERGDPGDGGGGWGRGGAVGDEAEAICSLLLLQAGAKSEETSHYAVELSLMPNLQIAHHYNVIFAIGIVGVLFWRSPTMPVLCVQNSH</sequence>
<dbReference type="EMBL" id="JAAALK010000086">
    <property type="protein sequence ID" value="KAG8082281.1"/>
    <property type="molecule type" value="Genomic_DNA"/>
</dbReference>
<dbReference type="AlphaFoldDB" id="A0A8J5TKW5"/>
<keyword evidence="1" id="KW-0812">Transmembrane</keyword>
<reference evidence="2" key="1">
    <citation type="journal article" date="2021" name="bioRxiv">
        <title>Whole Genome Assembly and Annotation of Northern Wild Rice, Zizania palustris L., Supports a Whole Genome Duplication in the Zizania Genus.</title>
        <authorList>
            <person name="Haas M."/>
            <person name="Kono T."/>
            <person name="Macchietto M."/>
            <person name="Millas R."/>
            <person name="McGilp L."/>
            <person name="Shao M."/>
            <person name="Duquette J."/>
            <person name="Hirsch C.N."/>
            <person name="Kimball J."/>
        </authorList>
    </citation>
    <scope>NUCLEOTIDE SEQUENCE</scope>
    <source>
        <tissue evidence="2">Fresh leaf tissue</tissue>
    </source>
</reference>
<evidence type="ECO:0000256" key="1">
    <source>
        <dbReference type="SAM" id="Phobius"/>
    </source>
</evidence>
<evidence type="ECO:0000313" key="2">
    <source>
        <dbReference type="EMBL" id="KAG8082281.1"/>
    </source>
</evidence>
<organism evidence="2 3">
    <name type="scientific">Zizania palustris</name>
    <name type="common">Northern wild rice</name>
    <dbReference type="NCBI Taxonomy" id="103762"/>
    <lineage>
        <taxon>Eukaryota</taxon>
        <taxon>Viridiplantae</taxon>
        <taxon>Streptophyta</taxon>
        <taxon>Embryophyta</taxon>
        <taxon>Tracheophyta</taxon>
        <taxon>Spermatophyta</taxon>
        <taxon>Magnoliopsida</taxon>
        <taxon>Liliopsida</taxon>
        <taxon>Poales</taxon>
        <taxon>Poaceae</taxon>
        <taxon>BOP clade</taxon>
        <taxon>Oryzoideae</taxon>
        <taxon>Oryzeae</taxon>
        <taxon>Zizaniinae</taxon>
        <taxon>Zizania</taxon>
    </lineage>
</organism>
<proteinExistence type="predicted"/>
<feature type="transmembrane region" description="Helical" evidence="1">
    <location>
        <begin position="71"/>
        <end position="89"/>
    </location>
</feature>
<keyword evidence="1" id="KW-0472">Membrane</keyword>
<keyword evidence="1" id="KW-1133">Transmembrane helix</keyword>